<evidence type="ECO:0000259" key="1">
    <source>
        <dbReference type="SMART" id="SM00974"/>
    </source>
</evidence>
<dbReference type="OrthoDB" id="8265034at2"/>
<protein>
    <submittedName>
        <fullName evidence="2">GIY-YIG nuclease family protein</fullName>
    </submittedName>
</protein>
<organism evidence="2 3">
    <name type="scientific">Oryzomonas rubra</name>
    <dbReference type="NCBI Taxonomy" id="2509454"/>
    <lineage>
        <taxon>Bacteria</taxon>
        <taxon>Pseudomonadati</taxon>
        <taxon>Thermodesulfobacteriota</taxon>
        <taxon>Desulfuromonadia</taxon>
        <taxon>Geobacterales</taxon>
        <taxon>Geobacteraceae</taxon>
        <taxon>Oryzomonas</taxon>
    </lineage>
</organism>
<sequence>MSRNEGILYFLVNKAMPGLLKVGYTLNALEQRLSQLNSTGVPFPFTVGASFLVQNPKKVEQEIHAQLKQYRINDNREFFCISLQKALESVTSIVLKHVSISCDSINNQIDEASALAHDLEQIDINILKTLATEKRSQGLPVYNVGDPDESDLETENRLANLKERRLVEEKRSRETWQGNLWRITSKGVKFLFDHNLIDATKRTLL</sequence>
<dbReference type="InterPro" id="IPR018306">
    <property type="entry name" value="Phage_T5_Orf172_DNA-bd"/>
</dbReference>
<dbReference type="Proteomes" id="UP000324298">
    <property type="component" value="Unassembled WGS sequence"/>
</dbReference>
<gene>
    <name evidence="2" type="ORF">ET418_17570</name>
</gene>
<dbReference type="AlphaFoldDB" id="A0A5A9X4E8"/>
<feature type="domain" description="Bacteriophage T5 Orf172 DNA-binding" evidence="1">
    <location>
        <begin position="14"/>
        <end position="93"/>
    </location>
</feature>
<name>A0A5A9X4E8_9BACT</name>
<dbReference type="Gene3D" id="1.10.10.10">
    <property type="entry name" value="Winged helix-like DNA-binding domain superfamily/Winged helix DNA-binding domain"/>
    <property type="match status" value="1"/>
</dbReference>
<reference evidence="2 3" key="1">
    <citation type="submission" date="2019-04" db="EMBL/GenBank/DDBJ databases">
        <title>Geobacter ruber sp. nov., ferric-reducing bacteria isolated from paddy soil.</title>
        <authorList>
            <person name="Xu Z."/>
            <person name="Masuda Y."/>
            <person name="Itoh H."/>
            <person name="Senoo K."/>
        </authorList>
    </citation>
    <scope>NUCLEOTIDE SEQUENCE [LARGE SCALE GENOMIC DNA]</scope>
    <source>
        <strain evidence="2 3">Red88</strain>
    </source>
</reference>
<comment type="caution">
    <text evidence="2">The sequence shown here is derived from an EMBL/GenBank/DDBJ whole genome shotgun (WGS) entry which is preliminary data.</text>
</comment>
<dbReference type="RefSeq" id="WP_149309876.1">
    <property type="nucleotide sequence ID" value="NZ_SRSD01000013.1"/>
</dbReference>
<dbReference type="SMART" id="SM00974">
    <property type="entry name" value="T5orf172"/>
    <property type="match status" value="1"/>
</dbReference>
<evidence type="ECO:0000313" key="2">
    <source>
        <dbReference type="EMBL" id="KAA0888022.1"/>
    </source>
</evidence>
<accession>A0A5A9X4E8</accession>
<dbReference type="Pfam" id="PF10544">
    <property type="entry name" value="T5orf172"/>
    <property type="match status" value="1"/>
</dbReference>
<proteinExistence type="predicted"/>
<dbReference type="EMBL" id="SRSD01000013">
    <property type="protein sequence ID" value="KAA0888022.1"/>
    <property type="molecule type" value="Genomic_DNA"/>
</dbReference>
<dbReference type="InterPro" id="IPR036388">
    <property type="entry name" value="WH-like_DNA-bd_sf"/>
</dbReference>
<keyword evidence="3" id="KW-1185">Reference proteome</keyword>
<evidence type="ECO:0000313" key="3">
    <source>
        <dbReference type="Proteomes" id="UP000324298"/>
    </source>
</evidence>